<evidence type="ECO:0000313" key="3">
    <source>
        <dbReference type="Proteomes" id="UP000636918"/>
    </source>
</evidence>
<evidence type="ECO:0000256" key="1">
    <source>
        <dbReference type="SAM" id="Phobius"/>
    </source>
</evidence>
<organism evidence="2 3">
    <name type="scientific">Nocardioides baculatus</name>
    <dbReference type="NCBI Taxonomy" id="2801337"/>
    <lineage>
        <taxon>Bacteria</taxon>
        <taxon>Bacillati</taxon>
        <taxon>Actinomycetota</taxon>
        <taxon>Actinomycetes</taxon>
        <taxon>Propionibacteriales</taxon>
        <taxon>Nocardioidaceae</taxon>
        <taxon>Nocardioides</taxon>
    </lineage>
</organism>
<gene>
    <name evidence="2" type="ORF">JI751_20175</name>
</gene>
<protein>
    <submittedName>
        <fullName evidence="2">Uncharacterized protein</fullName>
    </submittedName>
</protein>
<name>A0ABS1LEF7_9ACTN</name>
<keyword evidence="3" id="KW-1185">Reference proteome</keyword>
<keyword evidence="1" id="KW-0812">Transmembrane</keyword>
<feature type="transmembrane region" description="Helical" evidence="1">
    <location>
        <begin position="15"/>
        <end position="40"/>
    </location>
</feature>
<evidence type="ECO:0000313" key="2">
    <source>
        <dbReference type="EMBL" id="MBL0749948.1"/>
    </source>
</evidence>
<comment type="caution">
    <text evidence="2">The sequence shown here is derived from an EMBL/GenBank/DDBJ whole genome shotgun (WGS) entry which is preliminary data.</text>
</comment>
<keyword evidence="1" id="KW-0472">Membrane</keyword>
<sequence>MLQDALSTVAITTMFALAMVELHVELVAGGAAWLAAWWLLREQSA</sequence>
<proteinExistence type="predicted"/>
<accession>A0ABS1LEF7</accession>
<dbReference type="EMBL" id="JAERSG010000008">
    <property type="protein sequence ID" value="MBL0749948.1"/>
    <property type="molecule type" value="Genomic_DNA"/>
</dbReference>
<dbReference type="Proteomes" id="UP000636918">
    <property type="component" value="Unassembled WGS sequence"/>
</dbReference>
<dbReference type="RefSeq" id="WP_201940607.1">
    <property type="nucleotide sequence ID" value="NZ_JAERSG010000008.1"/>
</dbReference>
<keyword evidence="1" id="KW-1133">Transmembrane helix</keyword>
<reference evidence="2 3" key="1">
    <citation type="submission" date="2021-01" db="EMBL/GenBank/DDBJ databases">
        <title>Genome seq and assembly of Nocardiodes sp. G10.</title>
        <authorList>
            <person name="Chhetri G."/>
        </authorList>
    </citation>
    <scope>NUCLEOTIDE SEQUENCE [LARGE SCALE GENOMIC DNA]</scope>
    <source>
        <strain evidence="2 3">G10</strain>
    </source>
</reference>